<dbReference type="SUPFAM" id="SSF88723">
    <property type="entry name" value="PIN domain-like"/>
    <property type="match status" value="1"/>
</dbReference>
<dbReference type="RefSeq" id="WP_145749945.1">
    <property type="nucleotide sequence ID" value="NZ_VITN01000005.1"/>
</dbReference>
<accession>A0A560FI67</accession>
<dbReference type="PANTHER" id="PTHR34610">
    <property type="entry name" value="SSL7007 PROTEIN"/>
    <property type="match status" value="1"/>
</dbReference>
<gene>
    <name evidence="2" type="ORF">FBZ89_105182</name>
</gene>
<dbReference type="InterPro" id="IPR002716">
    <property type="entry name" value="PIN_dom"/>
</dbReference>
<dbReference type="Pfam" id="PF13470">
    <property type="entry name" value="PIN_3"/>
    <property type="match status" value="1"/>
</dbReference>
<dbReference type="AlphaFoldDB" id="A0A560FI67"/>
<dbReference type="NCBIfam" id="TIGR00305">
    <property type="entry name" value="putative toxin-antitoxin system toxin component, PIN family"/>
    <property type="match status" value="1"/>
</dbReference>
<dbReference type="InterPro" id="IPR002850">
    <property type="entry name" value="PIN_toxin-like"/>
</dbReference>
<proteinExistence type="predicted"/>
<sequence>MRVVFDTDVMVAALESANGASHQLLLRVGRGELRPLLSTSLLLEYEAVLTRQAYLQRTGLTAEDVQAALDDMIRLCHRVSVQIRWRPAANDPDDDHVLETALNGGADAIVTFNLRDLAKAADRFGVPVLRPGELLRRLK</sequence>
<name>A0A560FI67_9PROT</name>
<dbReference type="InterPro" id="IPR029060">
    <property type="entry name" value="PIN-like_dom_sf"/>
</dbReference>
<evidence type="ECO:0000313" key="3">
    <source>
        <dbReference type="Proteomes" id="UP000319859"/>
    </source>
</evidence>
<dbReference type="PANTHER" id="PTHR34610:SF3">
    <property type="entry name" value="SSL7007 PROTEIN"/>
    <property type="match status" value="1"/>
</dbReference>
<reference evidence="2 3" key="1">
    <citation type="submission" date="2019-06" db="EMBL/GenBank/DDBJ databases">
        <title>Genomic Encyclopedia of Type Strains, Phase IV (KMG-V): Genome sequencing to study the core and pangenomes of soil and plant-associated prokaryotes.</title>
        <authorList>
            <person name="Whitman W."/>
        </authorList>
    </citation>
    <scope>NUCLEOTIDE SEQUENCE [LARGE SCALE GENOMIC DNA]</scope>
    <source>
        <strain evidence="2 3">BR 11880</strain>
    </source>
</reference>
<dbReference type="Proteomes" id="UP000319859">
    <property type="component" value="Unassembled WGS sequence"/>
</dbReference>
<evidence type="ECO:0000313" key="2">
    <source>
        <dbReference type="EMBL" id="TWB21310.1"/>
    </source>
</evidence>
<protein>
    <submittedName>
        <fullName evidence="2">Putative PIN family toxin of toxin-antitoxin system</fullName>
    </submittedName>
</protein>
<dbReference type="EMBL" id="VITN01000005">
    <property type="protein sequence ID" value="TWB21310.1"/>
    <property type="molecule type" value="Genomic_DNA"/>
</dbReference>
<comment type="caution">
    <text evidence="2">The sequence shown here is derived from an EMBL/GenBank/DDBJ whole genome shotgun (WGS) entry which is preliminary data.</text>
</comment>
<organism evidence="2 3">
    <name type="scientific">Nitrospirillum amazonense</name>
    <dbReference type="NCBI Taxonomy" id="28077"/>
    <lineage>
        <taxon>Bacteria</taxon>
        <taxon>Pseudomonadati</taxon>
        <taxon>Pseudomonadota</taxon>
        <taxon>Alphaproteobacteria</taxon>
        <taxon>Rhodospirillales</taxon>
        <taxon>Azospirillaceae</taxon>
        <taxon>Nitrospirillum</taxon>
    </lineage>
</organism>
<feature type="domain" description="PIN" evidence="1">
    <location>
        <begin position="2"/>
        <end position="114"/>
    </location>
</feature>
<evidence type="ECO:0000259" key="1">
    <source>
        <dbReference type="Pfam" id="PF13470"/>
    </source>
</evidence>
<dbReference type="OrthoDB" id="5243920at2"/>